<organism evidence="2 3">
    <name type="scientific">Pseudoalteromonas luteoviolacea</name>
    <dbReference type="NCBI Taxonomy" id="43657"/>
    <lineage>
        <taxon>Bacteria</taxon>
        <taxon>Pseudomonadati</taxon>
        <taxon>Pseudomonadota</taxon>
        <taxon>Gammaproteobacteria</taxon>
        <taxon>Alteromonadales</taxon>
        <taxon>Pseudoalteromonadaceae</taxon>
        <taxon>Pseudoalteromonas</taxon>
    </lineage>
</organism>
<dbReference type="AlphaFoldDB" id="A0A1C0TQI4"/>
<dbReference type="OrthoDB" id="5828963at2"/>
<sequence>MFKIIRSILVFPFELFITLLGYGVFISFYLQIVLVPTVLFALTSAFSVGYTDYDTAVNIIYGSSFIGALIGVLWTERIRKKYSIFGFHGYLINHPEIDGWQKSSKGIVFRNGNLTSKKQG</sequence>
<evidence type="ECO:0000313" key="2">
    <source>
        <dbReference type="EMBL" id="OCQ21214.1"/>
    </source>
</evidence>
<feature type="transmembrane region" description="Helical" evidence="1">
    <location>
        <begin position="12"/>
        <end position="35"/>
    </location>
</feature>
<keyword evidence="1" id="KW-0812">Transmembrane</keyword>
<dbReference type="EMBL" id="MAUJ01000003">
    <property type="protein sequence ID" value="OCQ21214.1"/>
    <property type="molecule type" value="Genomic_DNA"/>
</dbReference>
<protein>
    <submittedName>
        <fullName evidence="2">Uncharacterized protein</fullName>
    </submittedName>
</protein>
<proteinExistence type="predicted"/>
<keyword evidence="1" id="KW-1133">Transmembrane helix</keyword>
<reference evidence="3" key="1">
    <citation type="submission" date="2016-07" db="EMBL/GenBank/DDBJ databases">
        <authorList>
            <person name="Florea S."/>
            <person name="Webb J.S."/>
            <person name="Jaromczyk J."/>
            <person name="Schardl C.L."/>
        </authorList>
    </citation>
    <scope>NUCLEOTIDE SEQUENCE [LARGE SCALE GENOMIC DNA]</scope>
    <source>
        <strain evidence="3">IPB1</strain>
    </source>
</reference>
<gene>
    <name evidence="2" type="ORF">A7985_11330</name>
</gene>
<evidence type="ECO:0000313" key="3">
    <source>
        <dbReference type="Proteomes" id="UP000093366"/>
    </source>
</evidence>
<dbReference type="Proteomes" id="UP000093366">
    <property type="component" value="Unassembled WGS sequence"/>
</dbReference>
<accession>A0A1C0TQI4</accession>
<name>A0A1C0TQI4_9GAMM</name>
<comment type="caution">
    <text evidence="2">The sequence shown here is derived from an EMBL/GenBank/DDBJ whole genome shotgun (WGS) entry which is preliminary data.</text>
</comment>
<evidence type="ECO:0000256" key="1">
    <source>
        <dbReference type="SAM" id="Phobius"/>
    </source>
</evidence>
<dbReference type="RefSeq" id="WP_065790583.1">
    <property type="nucleotide sequence ID" value="NZ_MAUJ01000003.1"/>
</dbReference>
<keyword evidence="1" id="KW-0472">Membrane</keyword>
<feature type="transmembrane region" description="Helical" evidence="1">
    <location>
        <begin position="55"/>
        <end position="74"/>
    </location>
</feature>